<keyword evidence="2" id="KW-1133">Transmembrane helix</keyword>
<feature type="signal peptide" evidence="3">
    <location>
        <begin position="1"/>
        <end position="25"/>
    </location>
</feature>
<keyword evidence="2" id="KW-0812">Transmembrane</keyword>
<organism evidence="4">
    <name type="scientific">Streptococcus oralis</name>
    <dbReference type="NCBI Taxonomy" id="1303"/>
    <lineage>
        <taxon>Bacteria</taxon>
        <taxon>Bacillati</taxon>
        <taxon>Bacillota</taxon>
        <taxon>Bacilli</taxon>
        <taxon>Lactobacillales</taxon>
        <taxon>Streptococcaceae</taxon>
        <taxon>Streptococcus</taxon>
    </lineage>
</organism>
<gene>
    <name evidence="4" type="ORF">SRLFYP117_01031</name>
</gene>
<accession>A0A6N3C9U1</accession>
<evidence type="ECO:0000256" key="2">
    <source>
        <dbReference type="SAM" id="Phobius"/>
    </source>
</evidence>
<keyword evidence="2" id="KW-0472">Membrane</keyword>
<protein>
    <submittedName>
        <fullName evidence="4">Uncharacterized protein</fullName>
    </submittedName>
</protein>
<dbReference type="AlphaFoldDB" id="A0A6N3C9U1"/>
<keyword evidence="3" id="KW-0732">Signal</keyword>
<sequence>MKIFLKMFITFLSIFFAINISNVYADETGPVVVQAIVQENYTQEITVLLVKPDTEEVVKTLKINKDNNWVQETNVPLGEYKMRVYGEGLVARSITQLKATYMVKKVIKNPSVYEKPCFVVIEGDKKFISTYYGLVDFQRKDGSYLKGNFSNDELDKFYQEAIGTQTGMFGSKKENTITTELETTENITNKETEPKESKADLEEIDKTEEHDYSNKKLSNEIKIIIPIVSIVLLSVVVIIIFLKKNKNI</sequence>
<feature type="compositionally biased region" description="Basic and acidic residues" evidence="1">
    <location>
        <begin position="188"/>
        <end position="201"/>
    </location>
</feature>
<feature type="chain" id="PRO_5026713943" evidence="3">
    <location>
        <begin position="26"/>
        <end position="248"/>
    </location>
</feature>
<feature type="region of interest" description="Disordered" evidence="1">
    <location>
        <begin position="185"/>
        <end position="205"/>
    </location>
</feature>
<proteinExistence type="predicted"/>
<dbReference type="EMBL" id="CACRUL010000015">
    <property type="protein sequence ID" value="VYU09773.1"/>
    <property type="molecule type" value="Genomic_DNA"/>
</dbReference>
<name>A0A6N3C9U1_STROR</name>
<evidence type="ECO:0000256" key="3">
    <source>
        <dbReference type="SAM" id="SignalP"/>
    </source>
</evidence>
<evidence type="ECO:0000256" key="1">
    <source>
        <dbReference type="SAM" id="MobiDB-lite"/>
    </source>
</evidence>
<reference evidence="4" key="1">
    <citation type="submission" date="2019-11" db="EMBL/GenBank/DDBJ databases">
        <authorList>
            <person name="Feng L."/>
        </authorList>
    </citation>
    <scope>NUCLEOTIDE SEQUENCE</scope>
    <source>
        <strain evidence="4">SrubneriLFYP117</strain>
    </source>
</reference>
<evidence type="ECO:0000313" key="4">
    <source>
        <dbReference type="EMBL" id="VYU09773.1"/>
    </source>
</evidence>
<dbReference type="RefSeq" id="WP_156676795.1">
    <property type="nucleotide sequence ID" value="NZ_CACRUL010000015.1"/>
</dbReference>
<feature type="transmembrane region" description="Helical" evidence="2">
    <location>
        <begin position="223"/>
        <end position="242"/>
    </location>
</feature>